<name>A0ABR7HWX0_9FIRM</name>
<keyword evidence="4" id="KW-1185">Reference proteome</keyword>
<gene>
    <name evidence="3" type="ORF">H8S34_14415</name>
</gene>
<dbReference type="SMART" id="SM00899">
    <property type="entry name" value="FeoA"/>
    <property type="match status" value="1"/>
</dbReference>
<dbReference type="EMBL" id="JACOPR010000014">
    <property type="protein sequence ID" value="MBC5732010.1"/>
    <property type="molecule type" value="Genomic_DNA"/>
</dbReference>
<keyword evidence="1" id="KW-0408">Iron</keyword>
<dbReference type="InterPro" id="IPR008988">
    <property type="entry name" value="Transcriptional_repressor_C"/>
</dbReference>
<dbReference type="InterPro" id="IPR053184">
    <property type="entry name" value="FeoA-like"/>
</dbReference>
<proteinExistence type="predicted"/>
<dbReference type="InterPro" id="IPR038157">
    <property type="entry name" value="FeoA_core_dom"/>
</dbReference>
<dbReference type="SUPFAM" id="SSF50037">
    <property type="entry name" value="C-terminal domain of transcriptional repressors"/>
    <property type="match status" value="1"/>
</dbReference>
<organism evidence="3 4">
    <name type="scientific">Pseudoflavonifractor hominis</name>
    <dbReference type="NCBI Taxonomy" id="2763059"/>
    <lineage>
        <taxon>Bacteria</taxon>
        <taxon>Bacillati</taxon>
        <taxon>Bacillota</taxon>
        <taxon>Clostridia</taxon>
        <taxon>Eubacteriales</taxon>
        <taxon>Oscillospiraceae</taxon>
        <taxon>Pseudoflavonifractor</taxon>
    </lineage>
</organism>
<dbReference type="InterPro" id="IPR007167">
    <property type="entry name" value="Fe-transptr_FeoA-like"/>
</dbReference>
<dbReference type="PANTHER" id="PTHR43151:SF1">
    <property type="entry name" value="SSR2333 PROTEIN"/>
    <property type="match status" value="1"/>
</dbReference>
<evidence type="ECO:0000313" key="4">
    <source>
        <dbReference type="Proteomes" id="UP000660021"/>
    </source>
</evidence>
<evidence type="ECO:0000313" key="3">
    <source>
        <dbReference type="EMBL" id="MBC5732010.1"/>
    </source>
</evidence>
<sequence>MPLTMAQAGVENTIRKISGKDEVRRFLGSLGFVEGSPVTVISQIGGNLIVHVKDTRVALDKTMAKRILVG</sequence>
<dbReference type="RefSeq" id="WP_101694029.1">
    <property type="nucleotide sequence ID" value="NZ_JACOPR010000014.1"/>
</dbReference>
<evidence type="ECO:0000259" key="2">
    <source>
        <dbReference type="SMART" id="SM00899"/>
    </source>
</evidence>
<protein>
    <submittedName>
        <fullName evidence="3">Ferrous iron transport protein A</fullName>
    </submittedName>
</protein>
<comment type="caution">
    <text evidence="3">The sequence shown here is derived from an EMBL/GenBank/DDBJ whole genome shotgun (WGS) entry which is preliminary data.</text>
</comment>
<dbReference type="Gene3D" id="2.30.30.90">
    <property type="match status" value="1"/>
</dbReference>
<dbReference type="Pfam" id="PF04023">
    <property type="entry name" value="FeoA"/>
    <property type="match status" value="1"/>
</dbReference>
<dbReference type="PANTHER" id="PTHR43151">
    <property type="entry name" value="FEOA FAMILY PROTEIN"/>
    <property type="match status" value="1"/>
</dbReference>
<evidence type="ECO:0000256" key="1">
    <source>
        <dbReference type="ARBA" id="ARBA00023004"/>
    </source>
</evidence>
<dbReference type="Proteomes" id="UP000660021">
    <property type="component" value="Unassembled WGS sequence"/>
</dbReference>
<feature type="domain" description="Ferrous iron transporter FeoA-like" evidence="2">
    <location>
        <begin position="1"/>
        <end position="70"/>
    </location>
</feature>
<reference evidence="3 4" key="1">
    <citation type="submission" date="2020-08" db="EMBL/GenBank/DDBJ databases">
        <title>Genome public.</title>
        <authorList>
            <person name="Liu C."/>
            <person name="Sun Q."/>
        </authorList>
    </citation>
    <scope>NUCLEOTIDE SEQUENCE [LARGE SCALE GENOMIC DNA]</scope>
    <source>
        <strain evidence="3 4">New-38</strain>
    </source>
</reference>
<accession>A0ABR7HWX0</accession>